<gene>
    <name evidence="10" type="ORF">NLS_LOCUS3828</name>
    <name evidence="11" type="ORF">NLS_LOCUS4370</name>
</gene>
<dbReference type="Proteomes" id="UP000277928">
    <property type="component" value="Unassembled WGS sequence"/>
</dbReference>
<dbReference type="PROSITE" id="PS51939">
    <property type="entry name" value="XRRM"/>
    <property type="match status" value="1"/>
</dbReference>
<dbReference type="InterPro" id="IPR002344">
    <property type="entry name" value="Lupus_La"/>
</dbReference>
<dbReference type="PANTHER" id="PTHR22792:SF166">
    <property type="entry name" value="LUPUS LA PROTEIN HOMOLOG"/>
    <property type="match status" value="1"/>
</dbReference>
<feature type="compositionally biased region" description="Basic and acidic residues" evidence="6">
    <location>
        <begin position="403"/>
        <end position="433"/>
    </location>
</feature>
<dbReference type="InterPro" id="IPR045180">
    <property type="entry name" value="La_dom_prot"/>
</dbReference>
<keyword evidence="2 4" id="KW-0694">RNA-binding</keyword>
<dbReference type="SMART" id="SM00715">
    <property type="entry name" value="LA"/>
    <property type="match status" value="1"/>
</dbReference>
<feature type="coiled-coil region" evidence="5">
    <location>
        <begin position="249"/>
        <end position="276"/>
    </location>
</feature>
<reference evidence="11 12" key="1">
    <citation type="submission" date="2018-08" db="EMBL/GenBank/DDBJ databases">
        <authorList>
            <person name="Laetsch R D."/>
            <person name="Stevens L."/>
            <person name="Kumar S."/>
            <person name="Blaxter L. M."/>
        </authorList>
    </citation>
    <scope>NUCLEOTIDE SEQUENCE [LARGE SCALE GENOMIC DNA]</scope>
</reference>
<dbReference type="OrthoDB" id="439993at2759"/>
<dbReference type="EMBL" id="UYRX01000221">
    <property type="protein sequence ID" value="VDK77846.1"/>
    <property type="molecule type" value="Genomic_DNA"/>
</dbReference>
<feature type="region of interest" description="Disordered" evidence="6">
    <location>
        <begin position="382"/>
        <end position="443"/>
    </location>
</feature>
<dbReference type="InterPro" id="IPR012677">
    <property type="entry name" value="Nucleotide-bd_a/b_plait_sf"/>
</dbReference>
<dbReference type="CDD" id="cd12291">
    <property type="entry name" value="RRM1_La"/>
    <property type="match status" value="1"/>
</dbReference>
<proteinExistence type="predicted"/>
<dbReference type="PROSITE" id="PS50102">
    <property type="entry name" value="RRM"/>
    <property type="match status" value="1"/>
</dbReference>
<evidence type="ECO:0000256" key="5">
    <source>
        <dbReference type="SAM" id="Coils"/>
    </source>
</evidence>
<evidence type="ECO:0000259" key="8">
    <source>
        <dbReference type="PROSITE" id="PS50961"/>
    </source>
</evidence>
<comment type="subcellular location">
    <subcellularLocation>
        <location evidence="1">Nucleus</location>
    </subcellularLocation>
</comment>
<dbReference type="AlphaFoldDB" id="A0A3P6TE71"/>
<dbReference type="Pfam" id="PF08777">
    <property type="entry name" value="RRM_3"/>
    <property type="match status" value="1"/>
</dbReference>
<dbReference type="PRINTS" id="PR00302">
    <property type="entry name" value="LUPUSLA"/>
</dbReference>
<evidence type="ECO:0000256" key="1">
    <source>
        <dbReference type="ARBA" id="ARBA00004123"/>
    </source>
</evidence>
<dbReference type="CDD" id="cd08028">
    <property type="entry name" value="LARP_3"/>
    <property type="match status" value="1"/>
</dbReference>
<keyword evidence="5" id="KW-0175">Coiled coil</keyword>
<dbReference type="GO" id="GO:0010494">
    <property type="term" value="C:cytoplasmic stress granule"/>
    <property type="evidence" value="ECO:0007669"/>
    <property type="project" value="TreeGrafter"/>
</dbReference>
<dbReference type="GO" id="GO:0003729">
    <property type="term" value="F:mRNA binding"/>
    <property type="evidence" value="ECO:0007669"/>
    <property type="project" value="TreeGrafter"/>
</dbReference>
<accession>A0A3P6TE71</accession>
<keyword evidence="12" id="KW-1185">Reference proteome</keyword>
<evidence type="ECO:0000259" key="9">
    <source>
        <dbReference type="PROSITE" id="PS51939"/>
    </source>
</evidence>
<dbReference type="Gene3D" id="3.30.70.330">
    <property type="match status" value="2"/>
</dbReference>
<evidence type="ECO:0000256" key="6">
    <source>
        <dbReference type="SAM" id="MobiDB-lite"/>
    </source>
</evidence>
<dbReference type="SMART" id="SM00360">
    <property type="entry name" value="RRM"/>
    <property type="match status" value="1"/>
</dbReference>
<dbReference type="OMA" id="PEHNEER"/>
<dbReference type="Gene3D" id="1.10.10.10">
    <property type="entry name" value="Winged helix-like DNA-binding domain superfamily/Winged helix DNA-binding domain"/>
    <property type="match status" value="1"/>
</dbReference>
<organism evidence="11 12">
    <name type="scientific">Litomosoides sigmodontis</name>
    <name type="common">Filarial nematode worm</name>
    <dbReference type="NCBI Taxonomy" id="42156"/>
    <lineage>
        <taxon>Eukaryota</taxon>
        <taxon>Metazoa</taxon>
        <taxon>Ecdysozoa</taxon>
        <taxon>Nematoda</taxon>
        <taxon>Chromadorea</taxon>
        <taxon>Rhabditida</taxon>
        <taxon>Spirurina</taxon>
        <taxon>Spiruromorpha</taxon>
        <taxon>Filarioidea</taxon>
        <taxon>Onchocercidae</taxon>
        <taxon>Litomosoides</taxon>
    </lineage>
</organism>
<dbReference type="Pfam" id="PF05383">
    <property type="entry name" value="La"/>
    <property type="match status" value="1"/>
</dbReference>
<keyword evidence="3" id="KW-0539">Nucleus</keyword>
<evidence type="ECO:0000313" key="11">
    <source>
        <dbReference type="EMBL" id="VDK79135.1"/>
    </source>
</evidence>
<dbReference type="GO" id="GO:1990904">
    <property type="term" value="C:ribonucleoprotein complex"/>
    <property type="evidence" value="ECO:0007669"/>
    <property type="project" value="UniProtKB-UniRule"/>
</dbReference>
<dbReference type="SUPFAM" id="SSF46785">
    <property type="entry name" value="Winged helix' DNA-binding domain"/>
    <property type="match status" value="1"/>
</dbReference>
<dbReference type="GO" id="GO:0005634">
    <property type="term" value="C:nucleus"/>
    <property type="evidence" value="ECO:0007669"/>
    <property type="project" value="UniProtKB-SubCell"/>
</dbReference>
<evidence type="ECO:0000256" key="2">
    <source>
        <dbReference type="ARBA" id="ARBA00022884"/>
    </source>
</evidence>
<sequence length="443" mass="50697">MSMNTDQEGVGDMSNEKLAISNNIAAVNDNREGKKNIDTDINTRSGDTDVKKMLADNDFNASIQQKINEQVEYYFGDINLPRDRFLQEEIKKDDGWVPLTTMLKFKRLAQISSDPEIIGESLKHSKLIQVSEDGSKIRRSPEVPLPENSLEYWQVVKRRTVYIKGFERDTKLDDILNFVKQFGNVENVMMRREKSDKRAFKGSVFVTYKDQEKAEAFVNSDTKQFNGNDLLKMMQNDYWANKQKELKEKRLAARAAKQAKKKAAEAELKKKNLDIVHFVKGLVLSVENIPKEDCDLTKVKDFFKQFGDVQYVVYEKGDEKAQIRFGGEENGAAVAWKVAAEKGDGKVMFGGNELKGTILEGEEEEEYWNNFSKKKADKQARIAKNRRGAKVRGRGRGRNGLTRGEKRPAEEMTEDMPEKKLKKAVSENEEQKRATKTVFEDSD</sequence>
<feature type="domain" description="XRRM" evidence="9">
    <location>
        <begin position="277"/>
        <end position="407"/>
    </location>
</feature>
<dbReference type="EMBL" id="UYRX01000277">
    <property type="protein sequence ID" value="VDK79135.1"/>
    <property type="molecule type" value="Genomic_DNA"/>
</dbReference>
<name>A0A3P6TE71_LITSI</name>
<dbReference type="InterPro" id="IPR036388">
    <property type="entry name" value="WH-like_DNA-bd_sf"/>
</dbReference>
<feature type="domain" description="RRM" evidence="7">
    <location>
        <begin position="159"/>
        <end position="258"/>
    </location>
</feature>
<evidence type="ECO:0000256" key="3">
    <source>
        <dbReference type="ARBA" id="ARBA00023242"/>
    </source>
</evidence>
<dbReference type="SUPFAM" id="SSF54928">
    <property type="entry name" value="RNA-binding domain, RBD"/>
    <property type="match status" value="1"/>
</dbReference>
<feature type="domain" description="HTH La-type RNA-binding" evidence="8">
    <location>
        <begin position="57"/>
        <end position="147"/>
    </location>
</feature>
<dbReference type="Pfam" id="PF00076">
    <property type="entry name" value="RRM_1"/>
    <property type="match status" value="1"/>
</dbReference>
<dbReference type="InterPro" id="IPR000504">
    <property type="entry name" value="RRM_dom"/>
</dbReference>
<dbReference type="InterPro" id="IPR036390">
    <property type="entry name" value="WH_DNA-bd_sf"/>
</dbReference>
<feature type="compositionally biased region" description="Basic residues" evidence="6">
    <location>
        <begin position="382"/>
        <end position="397"/>
    </location>
</feature>
<dbReference type="PROSITE" id="PS50961">
    <property type="entry name" value="HTH_LA"/>
    <property type="match status" value="1"/>
</dbReference>
<evidence type="ECO:0000256" key="4">
    <source>
        <dbReference type="PROSITE-ProRule" id="PRU00332"/>
    </source>
</evidence>
<evidence type="ECO:0000259" key="7">
    <source>
        <dbReference type="PROSITE" id="PS50102"/>
    </source>
</evidence>
<dbReference type="PANTHER" id="PTHR22792">
    <property type="entry name" value="LUPUS LA PROTEIN-RELATED"/>
    <property type="match status" value="1"/>
</dbReference>
<dbReference type="GO" id="GO:0045727">
    <property type="term" value="P:positive regulation of translation"/>
    <property type="evidence" value="ECO:0007669"/>
    <property type="project" value="TreeGrafter"/>
</dbReference>
<evidence type="ECO:0000313" key="10">
    <source>
        <dbReference type="EMBL" id="VDK77846.1"/>
    </source>
</evidence>
<dbReference type="InterPro" id="IPR006630">
    <property type="entry name" value="La_HTH"/>
</dbReference>
<dbReference type="InterPro" id="IPR035979">
    <property type="entry name" value="RBD_domain_sf"/>
</dbReference>
<dbReference type="STRING" id="42156.A0A3P6TE71"/>
<dbReference type="GO" id="GO:0008033">
    <property type="term" value="P:tRNA processing"/>
    <property type="evidence" value="ECO:0007669"/>
    <property type="project" value="TreeGrafter"/>
</dbReference>
<dbReference type="InterPro" id="IPR014886">
    <property type="entry name" value="La_xRRM"/>
</dbReference>
<dbReference type="GO" id="GO:0005829">
    <property type="term" value="C:cytosol"/>
    <property type="evidence" value="ECO:0007669"/>
    <property type="project" value="TreeGrafter"/>
</dbReference>
<evidence type="ECO:0000313" key="12">
    <source>
        <dbReference type="Proteomes" id="UP000277928"/>
    </source>
</evidence>
<protein>
    <submittedName>
        <fullName evidence="11">Uncharacterized protein</fullName>
    </submittedName>
</protein>